<comment type="caution">
    <text evidence="3">The sequence shown here is derived from an EMBL/GenBank/DDBJ whole genome shotgun (WGS) entry which is preliminary data.</text>
</comment>
<organism evidence="3 4">
    <name type="scientific">Microbispora oryzae</name>
    <dbReference type="NCBI Taxonomy" id="2806554"/>
    <lineage>
        <taxon>Bacteria</taxon>
        <taxon>Bacillati</taxon>
        <taxon>Actinomycetota</taxon>
        <taxon>Actinomycetes</taxon>
        <taxon>Streptosporangiales</taxon>
        <taxon>Streptosporangiaceae</taxon>
        <taxon>Microbispora</taxon>
    </lineage>
</organism>
<feature type="chain" id="PRO_5037841698" description="Serine protease" evidence="2">
    <location>
        <begin position="30"/>
        <end position="520"/>
    </location>
</feature>
<feature type="signal peptide" evidence="2">
    <location>
        <begin position="1"/>
        <end position="29"/>
    </location>
</feature>
<name>A0A940WLM2_9ACTN</name>
<gene>
    <name evidence="3" type="ORF">JOL79_20235</name>
</gene>
<evidence type="ECO:0008006" key="5">
    <source>
        <dbReference type="Google" id="ProtNLM"/>
    </source>
</evidence>
<accession>A0A940WLM2</accession>
<dbReference type="Proteomes" id="UP000674234">
    <property type="component" value="Unassembled WGS sequence"/>
</dbReference>
<evidence type="ECO:0000256" key="1">
    <source>
        <dbReference type="SAM" id="MobiDB-lite"/>
    </source>
</evidence>
<dbReference type="InterPro" id="IPR043504">
    <property type="entry name" value="Peptidase_S1_PA_chymotrypsin"/>
</dbReference>
<proteinExistence type="predicted"/>
<dbReference type="EMBL" id="JAFCNB010000011">
    <property type="protein sequence ID" value="MBP2706142.1"/>
    <property type="molecule type" value="Genomic_DNA"/>
</dbReference>
<reference evidence="3" key="1">
    <citation type="submission" date="2021-02" db="EMBL/GenBank/DDBJ databases">
        <title>Draft genome sequence of Microbispora sp. RL4-1S isolated from rice leaves in Thailand.</title>
        <authorList>
            <person name="Muangham S."/>
            <person name="Duangmal K."/>
        </authorList>
    </citation>
    <scope>NUCLEOTIDE SEQUENCE</scope>
    <source>
        <strain evidence="3">RL4-1S</strain>
    </source>
</reference>
<evidence type="ECO:0000256" key="2">
    <source>
        <dbReference type="SAM" id="SignalP"/>
    </source>
</evidence>
<dbReference type="InterPro" id="IPR009003">
    <property type="entry name" value="Peptidase_S1_PA"/>
</dbReference>
<evidence type="ECO:0000313" key="4">
    <source>
        <dbReference type="Proteomes" id="UP000674234"/>
    </source>
</evidence>
<keyword evidence="2" id="KW-0732">Signal</keyword>
<sequence>MQHSLTLPLGGVAATGLLAAALIAAPAHASSVYADDTLAGSSTAAKDIAFFWSSQLLTEATPYNVETTVAARHISSGGPSADSKPGTVSAIGDEKKSSSRSKNVNLPKTTGKVFFLGADGKPHWCSGTSVQSHYRNLVATAGHCVYDTRSNKPTLDNWVFVPGYYQGKTPWGIYVGKQAFTHYDYDVYEDGDRDYAFVTVYNGIKITGDREVDKKTYDAYTGTKKITSTEVSAAEFAAKYTDGGPYWKKTLDPEITQVDPPADGYAKHDDYYTKGVNGIKLTAVEVKRSDYLAAPAGTTAMKNGEKCPSWCGHTSDTWVRISMDEYRKLRSDRSFLGDLYRGHGRRSDETYKKQYFLKRWIKTTAHEKYYKDRYFIQGLANAGRLGDNVGGQGLAYNQKVGKSVFVFGYPSGSHPDGNHAYTGRTLKWSYGKTFAATAPAIKGEELVGVKSSFTGQGAIGSSWLVQYKNTRRLGYLNGVTISVADRDGNRRIDTSLSPYFDGETYGVYKAAANRWSGSIL</sequence>
<protein>
    <recommendedName>
        <fullName evidence="5">Serine protease</fullName>
    </recommendedName>
</protein>
<feature type="region of interest" description="Disordered" evidence="1">
    <location>
        <begin position="74"/>
        <end position="105"/>
    </location>
</feature>
<dbReference type="Gene3D" id="2.40.10.10">
    <property type="entry name" value="Trypsin-like serine proteases"/>
    <property type="match status" value="2"/>
</dbReference>
<evidence type="ECO:0000313" key="3">
    <source>
        <dbReference type="EMBL" id="MBP2706142.1"/>
    </source>
</evidence>
<dbReference type="AlphaFoldDB" id="A0A940WLM2"/>
<dbReference type="RefSeq" id="WP_210157428.1">
    <property type="nucleotide sequence ID" value="NZ_JAFCNB010000011.1"/>
</dbReference>
<keyword evidence="4" id="KW-1185">Reference proteome</keyword>
<dbReference type="SUPFAM" id="SSF50494">
    <property type="entry name" value="Trypsin-like serine proteases"/>
    <property type="match status" value="1"/>
</dbReference>